<accession>A0ACC5R7U6</accession>
<name>A0ACC5R7U6_9HYPH</name>
<reference evidence="1" key="1">
    <citation type="submission" date="2021-01" db="EMBL/GenBank/DDBJ databases">
        <authorList>
            <person name="Sun Q."/>
        </authorList>
    </citation>
    <scope>NUCLEOTIDE SEQUENCE</scope>
    <source>
        <strain evidence="1">YIM B02566</strain>
    </source>
</reference>
<gene>
    <name evidence="1" type="ORF">JHL16_20155</name>
</gene>
<proteinExistence type="predicted"/>
<dbReference type="Proteomes" id="UP000616151">
    <property type="component" value="Unassembled WGS sequence"/>
</dbReference>
<dbReference type="EMBL" id="JAENHL010000007">
    <property type="protein sequence ID" value="MBK1868680.1"/>
    <property type="molecule type" value="Genomic_DNA"/>
</dbReference>
<protein>
    <submittedName>
        <fullName evidence="1">Uncharacterized protein</fullName>
    </submittedName>
</protein>
<sequence>MRSPILGLLIGILFSASVSAQELVIPKVTYPSLPKEGATAEAFVPKGWKLEKQQSGDLNKDGQDDLLLLLRMDDRKNILKNEGLGQDPFDTNPRILAVAFSNGTGKAFTLALENHTLIARTEDPVMDDPVGESGGVAIERGTLKVDLYSFASAGSWSTGTTTFRFRSGKRGFELIGYDSSSTQRNSGEVEVVSINYLTGKVQISTGTISDDKLKDKWRKIPKKKLLLIEEIGDGLAFDPGIGN</sequence>
<evidence type="ECO:0000313" key="2">
    <source>
        <dbReference type="Proteomes" id="UP000616151"/>
    </source>
</evidence>
<evidence type="ECO:0000313" key="1">
    <source>
        <dbReference type="EMBL" id="MBK1868680.1"/>
    </source>
</evidence>
<keyword evidence="2" id="KW-1185">Reference proteome</keyword>
<comment type="caution">
    <text evidence="1">The sequence shown here is derived from an EMBL/GenBank/DDBJ whole genome shotgun (WGS) entry which is preliminary data.</text>
</comment>
<organism evidence="1 2">
    <name type="scientific">Taklimakanibacter albus</name>
    <dbReference type="NCBI Taxonomy" id="2800327"/>
    <lineage>
        <taxon>Bacteria</taxon>
        <taxon>Pseudomonadati</taxon>
        <taxon>Pseudomonadota</taxon>
        <taxon>Alphaproteobacteria</taxon>
        <taxon>Hyphomicrobiales</taxon>
        <taxon>Aestuariivirgaceae</taxon>
        <taxon>Taklimakanibacter</taxon>
    </lineage>
</organism>